<sequence length="118" mass="12427">MPIATTLLLFGQTLAGAIFLPNQLVSNLHEYAPDANSNDILEGGITGLRKVVSAEQLPSVLTAYNEALTQSFYVAVALSSLSILGPVWLDRVSLKGSQSATDTSPQELSPLGLSAKIE</sequence>
<evidence type="ECO:0000256" key="1">
    <source>
        <dbReference type="SAM" id="MobiDB-lite"/>
    </source>
</evidence>
<dbReference type="Proteomes" id="UP001220324">
    <property type="component" value="Unassembled WGS sequence"/>
</dbReference>
<proteinExistence type="predicted"/>
<comment type="caution">
    <text evidence="3">The sequence shown here is derived from an EMBL/GenBank/DDBJ whole genome shotgun (WGS) entry which is preliminary data.</text>
</comment>
<name>A0AAD6GDX5_9EURO</name>
<evidence type="ECO:0000313" key="4">
    <source>
        <dbReference type="Proteomes" id="UP001220324"/>
    </source>
</evidence>
<feature type="signal peptide" evidence="2">
    <location>
        <begin position="1"/>
        <end position="15"/>
    </location>
</feature>
<protein>
    <submittedName>
        <fullName evidence="3">Efflux pump</fullName>
    </submittedName>
</protein>
<feature type="chain" id="PRO_5042197015" evidence="2">
    <location>
        <begin position="16"/>
        <end position="118"/>
    </location>
</feature>
<reference evidence="3 4" key="1">
    <citation type="journal article" date="2023" name="IMA Fungus">
        <title>Comparative genomic study of the Penicillium genus elucidates a diverse pangenome and 15 lateral gene transfer events.</title>
        <authorList>
            <person name="Petersen C."/>
            <person name="Sorensen T."/>
            <person name="Nielsen M.R."/>
            <person name="Sondergaard T.E."/>
            <person name="Sorensen J.L."/>
            <person name="Fitzpatrick D.A."/>
            <person name="Frisvad J.C."/>
            <person name="Nielsen K.L."/>
        </authorList>
    </citation>
    <scope>NUCLEOTIDE SEQUENCE [LARGE SCALE GENOMIC DNA]</scope>
    <source>
        <strain evidence="3 4">IBT 35679</strain>
    </source>
</reference>
<dbReference type="EMBL" id="JAQIZZ010000006">
    <property type="protein sequence ID" value="KAJ5537659.1"/>
    <property type="molecule type" value="Genomic_DNA"/>
</dbReference>
<feature type="compositionally biased region" description="Polar residues" evidence="1">
    <location>
        <begin position="96"/>
        <end position="107"/>
    </location>
</feature>
<evidence type="ECO:0000313" key="3">
    <source>
        <dbReference type="EMBL" id="KAJ5537659.1"/>
    </source>
</evidence>
<keyword evidence="2" id="KW-0732">Signal</keyword>
<accession>A0AAD6GDX5</accession>
<feature type="region of interest" description="Disordered" evidence="1">
    <location>
        <begin position="96"/>
        <end position="118"/>
    </location>
</feature>
<dbReference type="AlphaFoldDB" id="A0AAD6GDX5"/>
<gene>
    <name evidence="3" type="ORF">N7494_007138</name>
</gene>
<keyword evidence="4" id="KW-1185">Reference proteome</keyword>
<evidence type="ECO:0000256" key="2">
    <source>
        <dbReference type="SAM" id="SignalP"/>
    </source>
</evidence>
<organism evidence="3 4">
    <name type="scientific">Penicillium frequentans</name>
    <dbReference type="NCBI Taxonomy" id="3151616"/>
    <lineage>
        <taxon>Eukaryota</taxon>
        <taxon>Fungi</taxon>
        <taxon>Dikarya</taxon>
        <taxon>Ascomycota</taxon>
        <taxon>Pezizomycotina</taxon>
        <taxon>Eurotiomycetes</taxon>
        <taxon>Eurotiomycetidae</taxon>
        <taxon>Eurotiales</taxon>
        <taxon>Aspergillaceae</taxon>
        <taxon>Penicillium</taxon>
    </lineage>
</organism>